<feature type="region of interest" description="Disordered" evidence="1">
    <location>
        <begin position="1"/>
        <end position="32"/>
    </location>
</feature>
<keyword evidence="2" id="KW-0472">Membrane</keyword>
<evidence type="ECO:0000313" key="3">
    <source>
        <dbReference type="EMBL" id="SVC75798.1"/>
    </source>
</evidence>
<keyword evidence="2" id="KW-1133">Transmembrane helix</keyword>
<dbReference type="EMBL" id="UINC01109165">
    <property type="protein sequence ID" value="SVC75798.1"/>
    <property type="molecule type" value="Genomic_DNA"/>
</dbReference>
<feature type="transmembrane region" description="Helical" evidence="2">
    <location>
        <begin position="39"/>
        <end position="58"/>
    </location>
</feature>
<sequence length="170" mass="18041">VTGRPFGANRGGPGPDPGFEPDPIRALVDEPPTSTAHRIGSQVILLVLAVVLIVVLVVSGDDPEPVPPPDPGITVPIDGPTLDYQGRRYQLGRAGDLVVVRECDGVVLPWLLRPSTGELYRFDGWASQEFIDAVRVREVHGATGLRVVKGALCDQIHVEVADGSEVVISG</sequence>
<proteinExistence type="predicted"/>
<organism evidence="3">
    <name type="scientific">marine metagenome</name>
    <dbReference type="NCBI Taxonomy" id="408172"/>
    <lineage>
        <taxon>unclassified sequences</taxon>
        <taxon>metagenomes</taxon>
        <taxon>ecological metagenomes</taxon>
    </lineage>
</organism>
<feature type="non-terminal residue" evidence="3">
    <location>
        <position position="1"/>
    </location>
</feature>
<gene>
    <name evidence="3" type="ORF">METZ01_LOCUS328652</name>
</gene>
<evidence type="ECO:0000256" key="2">
    <source>
        <dbReference type="SAM" id="Phobius"/>
    </source>
</evidence>
<name>A0A382PT41_9ZZZZ</name>
<keyword evidence="2" id="KW-0812">Transmembrane</keyword>
<dbReference type="AlphaFoldDB" id="A0A382PT41"/>
<protein>
    <submittedName>
        <fullName evidence="3">Uncharacterized protein</fullName>
    </submittedName>
</protein>
<evidence type="ECO:0000256" key="1">
    <source>
        <dbReference type="SAM" id="MobiDB-lite"/>
    </source>
</evidence>
<accession>A0A382PT41</accession>
<reference evidence="3" key="1">
    <citation type="submission" date="2018-05" db="EMBL/GenBank/DDBJ databases">
        <authorList>
            <person name="Lanie J.A."/>
            <person name="Ng W.-L."/>
            <person name="Kazmierczak K.M."/>
            <person name="Andrzejewski T.M."/>
            <person name="Davidsen T.M."/>
            <person name="Wayne K.J."/>
            <person name="Tettelin H."/>
            <person name="Glass J.I."/>
            <person name="Rusch D."/>
            <person name="Podicherti R."/>
            <person name="Tsui H.-C.T."/>
            <person name="Winkler M.E."/>
        </authorList>
    </citation>
    <scope>NUCLEOTIDE SEQUENCE</scope>
</reference>